<dbReference type="Proteomes" id="UP001066276">
    <property type="component" value="Chromosome 10"/>
</dbReference>
<evidence type="ECO:0000313" key="2">
    <source>
        <dbReference type="Proteomes" id="UP001066276"/>
    </source>
</evidence>
<evidence type="ECO:0000313" key="1">
    <source>
        <dbReference type="EMBL" id="KAJ1100264.1"/>
    </source>
</evidence>
<organism evidence="1 2">
    <name type="scientific">Pleurodeles waltl</name>
    <name type="common">Iberian ribbed newt</name>
    <dbReference type="NCBI Taxonomy" id="8319"/>
    <lineage>
        <taxon>Eukaryota</taxon>
        <taxon>Metazoa</taxon>
        <taxon>Chordata</taxon>
        <taxon>Craniata</taxon>
        <taxon>Vertebrata</taxon>
        <taxon>Euteleostomi</taxon>
        <taxon>Amphibia</taxon>
        <taxon>Batrachia</taxon>
        <taxon>Caudata</taxon>
        <taxon>Salamandroidea</taxon>
        <taxon>Salamandridae</taxon>
        <taxon>Pleurodelinae</taxon>
        <taxon>Pleurodeles</taxon>
    </lineage>
</organism>
<sequence length="67" mass="7653">MLQDCNTNEKRAGAMGLMSQASIRQFTSALLCWWTPVRSNEEDDRSNAILPEAYKEEAFKEEAELAR</sequence>
<keyword evidence="2" id="KW-1185">Reference proteome</keyword>
<accession>A0AAV7MCK9</accession>
<dbReference type="AlphaFoldDB" id="A0AAV7MCK9"/>
<protein>
    <submittedName>
        <fullName evidence="1">Uncharacterized protein</fullName>
    </submittedName>
</protein>
<dbReference type="EMBL" id="JANPWB010000014">
    <property type="protein sequence ID" value="KAJ1100264.1"/>
    <property type="molecule type" value="Genomic_DNA"/>
</dbReference>
<comment type="caution">
    <text evidence="1">The sequence shown here is derived from an EMBL/GenBank/DDBJ whole genome shotgun (WGS) entry which is preliminary data.</text>
</comment>
<proteinExistence type="predicted"/>
<reference evidence="1" key="1">
    <citation type="journal article" date="2022" name="bioRxiv">
        <title>Sequencing and chromosome-scale assembly of the giantPleurodeles waltlgenome.</title>
        <authorList>
            <person name="Brown T."/>
            <person name="Elewa A."/>
            <person name="Iarovenko S."/>
            <person name="Subramanian E."/>
            <person name="Araus A.J."/>
            <person name="Petzold A."/>
            <person name="Susuki M."/>
            <person name="Suzuki K.-i.T."/>
            <person name="Hayashi T."/>
            <person name="Toyoda A."/>
            <person name="Oliveira C."/>
            <person name="Osipova E."/>
            <person name="Leigh N.D."/>
            <person name="Simon A."/>
            <person name="Yun M.H."/>
        </authorList>
    </citation>
    <scope>NUCLEOTIDE SEQUENCE</scope>
    <source>
        <strain evidence="1">20211129_DDA</strain>
        <tissue evidence="1">Liver</tissue>
    </source>
</reference>
<gene>
    <name evidence="1" type="ORF">NDU88_005351</name>
</gene>
<name>A0AAV7MCK9_PLEWA</name>